<sequence length="245" mass="27896">MNMKKNSLNSVLAMLAVLGAANLQAKEYPNCAAVQQYGMSLKFQNRSAEVQALQLQAFNVATHRLKEILQEHPNAKNLAIVTDLDETILDNTDVFVQDLKRCEDYTNWKSWDEWEKSGQPQIIEGSLDFLNYADQHGVKIFYVSDRSEKFRASTMHAMKQLNLPQVHSQQILLYGTSKEQRRQTVSADYDVVMLLGDTLHDFSAAFSNQQTPQERAEAVKSNKEKFGDRFIVLPNVSYGAWSKTQ</sequence>
<organism evidence="3 4">
    <name type="scientific">Acinetobacter bouvetii DSM 14964 = CIP 107468</name>
    <dbReference type="NCBI Taxonomy" id="1120925"/>
    <lineage>
        <taxon>Bacteria</taxon>
        <taxon>Pseudomonadati</taxon>
        <taxon>Pseudomonadota</taxon>
        <taxon>Gammaproteobacteria</taxon>
        <taxon>Moraxellales</taxon>
        <taxon>Moraxellaceae</taxon>
        <taxon>Acinetobacter</taxon>
    </lineage>
</organism>
<evidence type="ECO:0000256" key="1">
    <source>
        <dbReference type="ARBA" id="ARBA00022729"/>
    </source>
</evidence>
<dbReference type="InterPro" id="IPR006423">
    <property type="entry name" value="Lipo_e_P4"/>
</dbReference>
<dbReference type="PATRIC" id="fig|1120925.3.peg.2144"/>
<comment type="caution">
    <text evidence="3">The sequence shown here is derived from an EMBL/GenBank/DDBJ whole genome shotgun (WGS) entry which is preliminary data.</text>
</comment>
<accession>N9CA00</accession>
<dbReference type="AlphaFoldDB" id="N9CA00"/>
<dbReference type="InterPro" id="IPR023214">
    <property type="entry name" value="HAD_sf"/>
</dbReference>
<proteinExistence type="predicted"/>
<dbReference type="InterPro" id="IPR005519">
    <property type="entry name" value="Acid_phosphat_B-like"/>
</dbReference>
<dbReference type="Gene3D" id="3.40.50.1000">
    <property type="entry name" value="HAD superfamily/HAD-like"/>
    <property type="match status" value="1"/>
</dbReference>
<evidence type="ECO:0000313" key="4">
    <source>
        <dbReference type="Proteomes" id="UP000018460"/>
    </source>
</evidence>
<evidence type="ECO:0000256" key="2">
    <source>
        <dbReference type="SAM" id="SignalP"/>
    </source>
</evidence>
<feature type="signal peptide" evidence="2">
    <location>
        <begin position="1"/>
        <end position="25"/>
    </location>
</feature>
<dbReference type="PANTHER" id="PTHR31284">
    <property type="entry name" value="ACID PHOSPHATASE-LIKE PROTEIN"/>
    <property type="match status" value="1"/>
</dbReference>
<evidence type="ECO:0000313" key="3">
    <source>
        <dbReference type="EMBL" id="ENV82632.1"/>
    </source>
</evidence>
<dbReference type="SFLD" id="SFLDG01125">
    <property type="entry name" value="C1.1:_Acid_Phosphatase_Like"/>
    <property type="match status" value="1"/>
</dbReference>
<dbReference type="eggNOG" id="COG2503">
    <property type="taxonomic scope" value="Bacteria"/>
</dbReference>
<keyword evidence="3" id="KW-0449">Lipoprotein</keyword>
<name>N9CA00_9GAMM</name>
<dbReference type="Pfam" id="PF03767">
    <property type="entry name" value="Acid_phosphat_B"/>
    <property type="match status" value="1"/>
</dbReference>
<dbReference type="SUPFAM" id="SSF56784">
    <property type="entry name" value="HAD-like"/>
    <property type="match status" value="1"/>
</dbReference>
<keyword evidence="4" id="KW-1185">Reference proteome</keyword>
<dbReference type="RefSeq" id="WP_005010833.1">
    <property type="nucleotide sequence ID" value="NZ_KB849727.1"/>
</dbReference>
<reference evidence="3 4" key="1">
    <citation type="submission" date="2013-02" db="EMBL/GenBank/DDBJ databases">
        <title>The Genome Sequence of Acinetobacter bouvetii CIP 107468.</title>
        <authorList>
            <consortium name="The Broad Institute Genome Sequencing Platform"/>
            <consortium name="The Broad Institute Genome Sequencing Center for Infectious Disease"/>
            <person name="Cerqueira G."/>
            <person name="Feldgarden M."/>
            <person name="Courvalin P."/>
            <person name="Perichon B."/>
            <person name="Grillot-Courvalin C."/>
            <person name="Clermont D."/>
            <person name="Rocha E."/>
            <person name="Yoon E.-J."/>
            <person name="Nemec A."/>
            <person name="Walker B."/>
            <person name="Young S.K."/>
            <person name="Zeng Q."/>
            <person name="Gargeya S."/>
            <person name="Fitzgerald M."/>
            <person name="Haas B."/>
            <person name="Abouelleil A."/>
            <person name="Alvarado L."/>
            <person name="Arachchi H.M."/>
            <person name="Berlin A.M."/>
            <person name="Chapman S.B."/>
            <person name="Dewar J."/>
            <person name="Goldberg J."/>
            <person name="Griggs A."/>
            <person name="Gujja S."/>
            <person name="Hansen M."/>
            <person name="Howarth C."/>
            <person name="Imamovic A."/>
            <person name="Larimer J."/>
            <person name="McCowan C."/>
            <person name="Murphy C."/>
            <person name="Neiman D."/>
            <person name="Pearson M."/>
            <person name="Priest M."/>
            <person name="Roberts A."/>
            <person name="Saif S."/>
            <person name="Shea T."/>
            <person name="Sisk P."/>
            <person name="Sykes S."/>
            <person name="Wortman J."/>
            <person name="Nusbaum C."/>
            <person name="Birren B."/>
        </authorList>
    </citation>
    <scope>NUCLEOTIDE SEQUENCE [LARGE SCALE GENOMIC DNA]</scope>
    <source>
        <strain evidence="3 4">CIP 107468</strain>
    </source>
</reference>
<protein>
    <submittedName>
        <fullName evidence="3">Lipoprotein e(P4) family 5'-nucleotidase</fullName>
    </submittedName>
</protein>
<dbReference type="EMBL" id="APQD01000013">
    <property type="protein sequence ID" value="ENV82632.1"/>
    <property type="molecule type" value="Genomic_DNA"/>
</dbReference>
<dbReference type="SFLD" id="SFLDS00003">
    <property type="entry name" value="Haloacid_Dehalogenase"/>
    <property type="match status" value="1"/>
</dbReference>
<dbReference type="GO" id="GO:0009279">
    <property type="term" value="C:cell outer membrane"/>
    <property type="evidence" value="ECO:0007669"/>
    <property type="project" value="InterPro"/>
</dbReference>
<keyword evidence="1 2" id="KW-0732">Signal</keyword>
<gene>
    <name evidence="3" type="ORF">F941_02026</name>
</gene>
<dbReference type="InterPro" id="IPR036412">
    <property type="entry name" value="HAD-like_sf"/>
</dbReference>
<dbReference type="PANTHER" id="PTHR31284:SF10">
    <property type="entry name" value="ACID PHOSPHATASE-LIKE PROTEIN"/>
    <property type="match status" value="1"/>
</dbReference>
<dbReference type="Proteomes" id="UP000018460">
    <property type="component" value="Unassembled WGS sequence"/>
</dbReference>
<dbReference type="PIRSF" id="PIRSF019271">
    <property type="entry name" value="Acid_Ptase_C"/>
    <property type="match status" value="1"/>
</dbReference>
<dbReference type="NCBIfam" id="TIGR01533">
    <property type="entry name" value="lipo_e_P4"/>
    <property type="match status" value="1"/>
</dbReference>
<feature type="chain" id="PRO_5004140805" evidence="2">
    <location>
        <begin position="26"/>
        <end position="245"/>
    </location>
</feature>